<evidence type="ECO:0000256" key="5">
    <source>
        <dbReference type="ARBA" id="ARBA00023136"/>
    </source>
</evidence>
<comment type="subcellular location">
    <subcellularLocation>
        <location evidence="1">Membrane</location>
        <topology evidence="1">Multi-pass membrane protein</topology>
    </subcellularLocation>
</comment>
<feature type="transmembrane region" description="Helical" evidence="7">
    <location>
        <begin position="283"/>
        <end position="307"/>
    </location>
</feature>
<feature type="transmembrane region" description="Helical" evidence="7">
    <location>
        <begin position="485"/>
        <end position="504"/>
    </location>
</feature>
<accession>A0A6P8AY27</accession>
<feature type="transmembrane region" description="Helical" evidence="7">
    <location>
        <begin position="413"/>
        <end position="437"/>
    </location>
</feature>
<dbReference type="PANTHER" id="PTHR45649">
    <property type="entry name" value="AMINO-ACID PERMEASE BAT1"/>
    <property type="match status" value="1"/>
</dbReference>
<feature type="transmembrane region" description="Helical" evidence="7">
    <location>
        <begin position="169"/>
        <end position="187"/>
    </location>
</feature>
<dbReference type="Proteomes" id="UP000515153">
    <property type="component" value="Chromosome VII"/>
</dbReference>
<keyword evidence="5 7" id="KW-0472">Membrane</keyword>
<evidence type="ECO:0008006" key="10">
    <source>
        <dbReference type="Google" id="ProtNLM"/>
    </source>
</evidence>
<feature type="transmembrane region" description="Helical" evidence="7">
    <location>
        <begin position="335"/>
        <end position="354"/>
    </location>
</feature>
<keyword evidence="2" id="KW-0813">Transport</keyword>
<dbReference type="Gene3D" id="1.20.1740.10">
    <property type="entry name" value="Amino acid/polyamine transporter I"/>
    <property type="match status" value="1"/>
</dbReference>
<dbReference type="PIRSF" id="PIRSF006060">
    <property type="entry name" value="AA_transporter"/>
    <property type="match status" value="1"/>
</dbReference>
<evidence type="ECO:0000256" key="2">
    <source>
        <dbReference type="ARBA" id="ARBA00022448"/>
    </source>
</evidence>
<dbReference type="InterPro" id="IPR004840">
    <property type="entry name" value="Amino_acid_permease_CS"/>
</dbReference>
<gene>
    <name evidence="9" type="ORF">PgNI_10729</name>
</gene>
<dbReference type="InterPro" id="IPR002293">
    <property type="entry name" value="AA/rel_permease1"/>
</dbReference>
<evidence type="ECO:0000256" key="7">
    <source>
        <dbReference type="SAM" id="Phobius"/>
    </source>
</evidence>
<dbReference type="RefSeq" id="XP_030979831.1">
    <property type="nucleotide sequence ID" value="XM_031130702.1"/>
</dbReference>
<keyword evidence="3 7" id="KW-0812">Transmembrane</keyword>
<feature type="compositionally biased region" description="Basic and acidic residues" evidence="6">
    <location>
        <begin position="1"/>
        <end position="10"/>
    </location>
</feature>
<feature type="transmembrane region" description="Helical" evidence="7">
    <location>
        <begin position="199"/>
        <end position="220"/>
    </location>
</feature>
<evidence type="ECO:0000313" key="9">
    <source>
        <dbReference type="RefSeq" id="XP_030979831.1"/>
    </source>
</evidence>
<dbReference type="GO" id="GO:0016020">
    <property type="term" value="C:membrane"/>
    <property type="evidence" value="ECO:0007669"/>
    <property type="project" value="UniProtKB-SubCell"/>
</dbReference>
<feature type="region of interest" description="Disordered" evidence="6">
    <location>
        <begin position="536"/>
        <end position="555"/>
    </location>
</feature>
<dbReference type="KEGG" id="pgri:PgNI_10729"/>
<evidence type="ECO:0000256" key="1">
    <source>
        <dbReference type="ARBA" id="ARBA00004141"/>
    </source>
</evidence>
<feature type="transmembrane region" description="Helical" evidence="7">
    <location>
        <begin position="126"/>
        <end position="149"/>
    </location>
</feature>
<protein>
    <recommendedName>
        <fullName evidence="10">Choline transport protein</fullName>
    </recommendedName>
</protein>
<dbReference type="GO" id="GO:0006865">
    <property type="term" value="P:amino acid transport"/>
    <property type="evidence" value="ECO:0007669"/>
    <property type="project" value="InterPro"/>
</dbReference>
<keyword evidence="8" id="KW-1185">Reference proteome</keyword>
<evidence type="ECO:0000256" key="6">
    <source>
        <dbReference type="SAM" id="MobiDB-lite"/>
    </source>
</evidence>
<sequence length="555" mass="60355">MRNPDTESHGKQAPGDAQAEDDAHSLADMGHSQTLSRKFGRLSLFFLSFVVLGTWSTTGQSLGSALGSGGPALILWGLVLVTICNVCVAVSLAELCSSMPTALGQAYWVSRLWPGQWGRFTSYMCAWINTFGWWTLSASQLAFMTSFLLSMKVNYDPDWPGANLGWLQFLIYFSMSIVGTLANIGAGRRDAILPFINNFVGVWFIALFFVFSLALVIAVGTKSDVLSFQPASFVFTAWINEDGWSDGVAFFLGLVQAAYSLTAFDAAVHMVEEIPAPRKNVPRILWSSVTLGAITGFLFMVVCMYCIQDIDTVLYGTTGIPFVDLLVQTVGLEGATALLSIFIFNGLGAALSIITSSSRLTWGLARDGGLPWGEYFGHVDETWRVPVRALWLQGILTGLIGLLYTFSSTVLQAILSVTTIALTISYAMPIVVLLAVGRDKLPPGGEFPLGRFGPVINVVSIIYCCVTTVFFFFPSSPDPTGEDMNYAIAVFGVMMVISLVLWVVEGRHKYLRTGHAEERLEQARRLEVEVLNGIGKDQDGKANGNGGKEKNPVLK</sequence>
<dbReference type="GeneID" id="41965608"/>
<organism evidence="8 9">
    <name type="scientific">Pyricularia grisea</name>
    <name type="common">Crabgrass-specific blast fungus</name>
    <name type="synonym">Magnaporthe grisea</name>
    <dbReference type="NCBI Taxonomy" id="148305"/>
    <lineage>
        <taxon>Eukaryota</taxon>
        <taxon>Fungi</taxon>
        <taxon>Dikarya</taxon>
        <taxon>Ascomycota</taxon>
        <taxon>Pezizomycotina</taxon>
        <taxon>Sordariomycetes</taxon>
        <taxon>Sordariomycetidae</taxon>
        <taxon>Magnaporthales</taxon>
        <taxon>Pyriculariaceae</taxon>
        <taxon>Pyricularia</taxon>
    </lineage>
</organism>
<keyword evidence="4 7" id="KW-1133">Transmembrane helix</keyword>
<dbReference type="PANTHER" id="PTHR45649:SF22">
    <property type="entry name" value="TRANSPORTER, PUTATIVE (EUROFUNG)-RELATED"/>
    <property type="match status" value="1"/>
</dbReference>
<feature type="transmembrane region" description="Helical" evidence="7">
    <location>
        <begin position="39"/>
        <end position="58"/>
    </location>
</feature>
<dbReference type="PROSITE" id="PS00218">
    <property type="entry name" value="AMINO_ACID_PERMEASE_1"/>
    <property type="match status" value="1"/>
</dbReference>
<feature type="transmembrane region" description="Helical" evidence="7">
    <location>
        <begin position="248"/>
        <end position="271"/>
    </location>
</feature>
<name>A0A6P8AY27_PYRGI</name>
<dbReference type="GO" id="GO:0022857">
    <property type="term" value="F:transmembrane transporter activity"/>
    <property type="evidence" value="ECO:0007669"/>
    <property type="project" value="InterPro"/>
</dbReference>
<feature type="transmembrane region" description="Helical" evidence="7">
    <location>
        <begin position="73"/>
        <end position="93"/>
    </location>
</feature>
<proteinExistence type="predicted"/>
<dbReference type="Pfam" id="PF13520">
    <property type="entry name" value="AA_permease_2"/>
    <property type="match status" value="1"/>
</dbReference>
<reference evidence="9" key="3">
    <citation type="submission" date="2025-08" db="UniProtKB">
        <authorList>
            <consortium name="RefSeq"/>
        </authorList>
    </citation>
    <scope>IDENTIFICATION</scope>
    <source>
        <strain evidence="9">NI907</strain>
    </source>
</reference>
<evidence type="ECO:0000313" key="8">
    <source>
        <dbReference type="Proteomes" id="UP000515153"/>
    </source>
</evidence>
<dbReference type="AlphaFoldDB" id="A0A6P8AY27"/>
<feature type="transmembrane region" description="Helical" evidence="7">
    <location>
        <begin position="389"/>
        <end position="407"/>
    </location>
</feature>
<reference evidence="9" key="2">
    <citation type="submission" date="2019-10" db="EMBL/GenBank/DDBJ databases">
        <authorList>
            <consortium name="NCBI Genome Project"/>
        </authorList>
    </citation>
    <scope>NUCLEOTIDE SEQUENCE</scope>
    <source>
        <strain evidence="9">NI907</strain>
    </source>
</reference>
<feature type="region of interest" description="Disordered" evidence="6">
    <location>
        <begin position="1"/>
        <end position="22"/>
    </location>
</feature>
<feature type="transmembrane region" description="Helical" evidence="7">
    <location>
        <begin position="449"/>
        <end position="473"/>
    </location>
</feature>
<evidence type="ECO:0000256" key="3">
    <source>
        <dbReference type="ARBA" id="ARBA00022692"/>
    </source>
</evidence>
<evidence type="ECO:0000256" key="4">
    <source>
        <dbReference type="ARBA" id="ARBA00022989"/>
    </source>
</evidence>
<reference evidence="8 9" key="1">
    <citation type="journal article" date="2019" name="Mol. Biol. Evol.">
        <title>Blast fungal genomes show frequent chromosomal changes, gene gains and losses, and effector gene turnover.</title>
        <authorList>
            <person name="Gomez Luciano L.B."/>
            <person name="Jason Tsai I."/>
            <person name="Chuma I."/>
            <person name="Tosa Y."/>
            <person name="Chen Y.H."/>
            <person name="Li J.Y."/>
            <person name="Li M.Y."/>
            <person name="Jade Lu M.Y."/>
            <person name="Nakayashiki H."/>
            <person name="Li W.H."/>
        </authorList>
    </citation>
    <scope>NUCLEOTIDE SEQUENCE [LARGE SCALE GENOMIC DNA]</scope>
    <source>
        <strain evidence="8 9">NI907</strain>
    </source>
</reference>